<name>A0A6G0SUD6_APHGL</name>
<protein>
    <recommendedName>
        <fullName evidence="3">Ankyrin repeat-containing domain</fullName>
    </recommendedName>
</protein>
<evidence type="ECO:0000313" key="2">
    <source>
        <dbReference type="Proteomes" id="UP000475862"/>
    </source>
</evidence>
<proteinExistence type="predicted"/>
<feature type="non-terminal residue" evidence="1">
    <location>
        <position position="1"/>
    </location>
</feature>
<dbReference type="Proteomes" id="UP000475862">
    <property type="component" value="Unassembled WGS sequence"/>
</dbReference>
<gene>
    <name evidence="1" type="ORF">AGLY_018279</name>
</gene>
<organism evidence="1 2">
    <name type="scientific">Aphis glycines</name>
    <name type="common">Soybean aphid</name>
    <dbReference type="NCBI Taxonomy" id="307491"/>
    <lineage>
        <taxon>Eukaryota</taxon>
        <taxon>Metazoa</taxon>
        <taxon>Ecdysozoa</taxon>
        <taxon>Arthropoda</taxon>
        <taxon>Hexapoda</taxon>
        <taxon>Insecta</taxon>
        <taxon>Pterygota</taxon>
        <taxon>Neoptera</taxon>
        <taxon>Paraneoptera</taxon>
        <taxon>Hemiptera</taxon>
        <taxon>Sternorrhyncha</taxon>
        <taxon>Aphidomorpha</taxon>
        <taxon>Aphidoidea</taxon>
        <taxon>Aphididae</taxon>
        <taxon>Aphidini</taxon>
        <taxon>Aphis</taxon>
        <taxon>Aphis</taxon>
    </lineage>
</organism>
<dbReference type="InterPro" id="IPR036770">
    <property type="entry name" value="Ankyrin_rpt-contain_sf"/>
</dbReference>
<reference evidence="1 2" key="1">
    <citation type="submission" date="2019-08" db="EMBL/GenBank/DDBJ databases">
        <title>The genome of the soybean aphid Biotype 1, its phylome, world population structure and adaptation to the North American continent.</title>
        <authorList>
            <person name="Giordano R."/>
            <person name="Donthu R.K."/>
            <person name="Hernandez A.G."/>
            <person name="Wright C.L."/>
            <person name="Zimin A.V."/>
        </authorList>
    </citation>
    <scope>NUCLEOTIDE SEQUENCE [LARGE SCALE GENOMIC DNA]</scope>
    <source>
        <tissue evidence="1">Whole aphids</tissue>
    </source>
</reference>
<dbReference type="PANTHER" id="PTHR46586:SF3">
    <property type="entry name" value="ANKYRIN REPEAT-CONTAINING PROTEIN"/>
    <property type="match status" value="1"/>
</dbReference>
<evidence type="ECO:0008006" key="3">
    <source>
        <dbReference type="Google" id="ProtNLM"/>
    </source>
</evidence>
<dbReference type="SUPFAM" id="SSF140860">
    <property type="entry name" value="Pseudo ankyrin repeat-like"/>
    <property type="match status" value="2"/>
</dbReference>
<dbReference type="EMBL" id="VYZN01003140">
    <property type="protein sequence ID" value="KAE9521321.1"/>
    <property type="molecule type" value="Genomic_DNA"/>
</dbReference>
<accession>A0A6G0SUD6</accession>
<dbReference type="Gene3D" id="1.25.40.20">
    <property type="entry name" value="Ankyrin repeat-containing domain"/>
    <property type="match status" value="1"/>
</dbReference>
<comment type="caution">
    <text evidence="1">The sequence shown here is derived from an EMBL/GenBank/DDBJ whole genome shotgun (WGS) entry which is preliminary data.</text>
</comment>
<sequence length="435" mass="49722">DRQVHEICYEGLNSDFSLESSTEYFVHSITTPIIIIYKNSSSIIIVCCCVPVSDLNPDVAECRESAQLLIALVHLPLLVFRLPCILWCVSCLRRVVAFWVKPGVLVVVVANSDTNLRMCNNISNASLVHYNYWCAYYPDTCHVGYICRSWDQLDNGHWVRDCKMFPLAKLAYYTCSEEERFFYDDLETLTIDIQPCCIDVIRYQQKKSTLNIGEYDIAVQFMDDEDYTMSEKAAASGHIMCLAFAEGCGFPWTRTVRARAAKNAINCRKNTRFRSFDNVVCKEAACNGQLECLVYLYNNGCLWDEDTCRAAAYKGHMDMLRYAHENHCPWDENTCRAAAEGGHMDMLRYAHENGCRWDENTCSAAAQKGHMDMLRYAHKNGCPWNESTCEAAAFYGHMELLRYAHENGCRWDENTCSAAAQKGHMDLLRYAHENG</sequence>
<dbReference type="PANTHER" id="PTHR46586">
    <property type="entry name" value="ANKYRIN REPEAT-CONTAINING PROTEIN"/>
    <property type="match status" value="1"/>
</dbReference>
<evidence type="ECO:0000313" key="1">
    <source>
        <dbReference type="EMBL" id="KAE9521321.1"/>
    </source>
</evidence>
<dbReference type="InterPro" id="IPR052050">
    <property type="entry name" value="SecEffector_AnkRepeat"/>
</dbReference>
<dbReference type="OrthoDB" id="116952at2759"/>
<dbReference type="AlphaFoldDB" id="A0A6G0SUD6"/>
<keyword evidence="2" id="KW-1185">Reference proteome</keyword>